<dbReference type="Pfam" id="PF02519">
    <property type="entry name" value="Auxin_inducible"/>
    <property type="match status" value="1"/>
</dbReference>
<name>A0A830BE22_9LAMI</name>
<organism evidence="2 3">
    <name type="scientific">Phtheirospermum japonicum</name>
    <dbReference type="NCBI Taxonomy" id="374723"/>
    <lineage>
        <taxon>Eukaryota</taxon>
        <taxon>Viridiplantae</taxon>
        <taxon>Streptophyta</taxon>
        <taxon>Embryophyta</taxon>
        <taxon>Tracheophyta</taxon>
        <taxon>Spermatophyta</taxon>
        <taxon>Magnoliopsida</taxon>
        <taxon>eudicotyledons</taxon>
        <taxon>Gunneridae</taxon>
        <taxon>Pentapetalae</taxon>
        <taxon>asterids</taxon>
        <taxon>lamiids</taxon>
        <taxon>Lamiales</taxon>
        <taxon>Orobanchaceae</taxon>
        <taxon>Orobanchaceae incertae sedis</taxon>
        <taxon>Phtheirospermum</taxon>
    </lineage>
</organism>
<sequence>MPHIHFHHHHTGGGGEARGIPKGCVAITVGQGAEQHRFVIPVMYVNHPLFMDLLKEAEEEYKFDHDGSVNIPCHVKEFRHVRGKIDKEAMTSSHSNHLPALQNLMHFDLSSNNLSGSLPESLSNLTHLTGTLNLSFNSFFGEIPASFHRTGLWGIRY</sequence>
<dbReference type="InterPro" id="IPR003676">
    <property type="entry name" value="SAUR_fam"/>
</dbReference>
<dbReference type="OrthoDB" id="1026046at2759"/>
<gene>
    <name evidence="2" type="ORF">PHJA_000663300</name>
</gene>
<dbReference type="InterPro" id="IPR001611">
    <property type="entry name" value="Leu-rich_rpt"/>
</dbReference>
<evidence type="ECO:0000313" key="3">
    <source>
        <dbReference type="Proteomes" id="UP000653305"/>
    </source>
</evidence>
<dbReference type="Pfam" id="PF00560">
    <property type="entry name" value="LRR_1"/>
    <property type="match status" value="2"/>
</dbReference>
<proteinExistence type="inferred from homology"/>
<dbReference type="InterPro" id="IPR032675">
    <property type="entry name" value="LRR_dom_sf"/>
</dbReference>
<comment type="caution">
    <text evidence="2">The sequence shown here is derived from an EMBL/GenBank/DDBJ whole genome shotgun (WGS) entry which is preliminary data.</text>
</comment>
<dbReference type="EMBL" id="BMAC01000101">
    <property type="protein sequence ID" value="GFP85196.1"/>
    <property type="molecule type" value="Genomic_DNA"/>
</dbReference>
<dbReference type="Proteomes" id="UP000653305">
    <property type="component" value="Unassembled WGS sequence"/>
</dbReference>
<evidence type="ECO:0000313" key="2">
    <source>
        <dbReference type="EMBL" id="GFP85196.1"/>
    </source>
</evidence>
<accession>A0A830BE22</accession>
<dbReference type="GO" id="GO:0009733">
    <property type="term" value="P:response to auxin"/>
    <property type="evidence" value="ECO:0007669"/>
    <property type="project" value="InterPro"/>
</dbReference>
<evidence type="ECO:0000256" key="1">
    <source>
        <dbReference type="ARBA" id="ARBA00006974"/>
    </source>
</evidence>
<comment type="similarity">
    <text evidence="1">Belongs to the ARG7 family.</text>
</comment>
<dbReference type="SUPFAM" id="SSF52058">
    <property type="entry name" value="L domain-like"/>
    <property type="match status" value="1"/>
</dbReference>
<dbReference type="Gene3D" id="3.80.10.10">
    <property type="entry name" value="Ribonuclease Inhibitor"/>
    <property type="match status" value="1"/>
</dbReference>
<reference evidence="2" key="1">
    <citation type="submission" date="2020-07" db="EMBL/GenBank/DDBJ databases">
        <title>Ethylene signaling mediates host invasion by parasitic plants.</title>
        <authorList>
            <person name="Yoshida S."/>
        </authorList>
    </citation>
    <scope>NUCLEOTIDE SEQUENCE</scope>
    <source>
        <strain evidence="2">Okayama</strain>
    </source>
</reference>
<dbReference type="PANTHER" id="PTHR31374:SF29">
    <property type="entry name" value="SAUR-LIKE AUXIN-RESPONSIVE PROTEIN FAMILY"/>
    <property type="match status" value="1"/>
</dbReference>
<protein>
    <submittedName>
        <fullName evidence="2">Indole-3-acetic acid-induced protein arg7</fullName>
    </submittedName>
</protein>
<dbReference type="PANTHER" id="PTHR31374">
    <property type="entry name" value="AUXIN-INDUCED PROTEIN-LIKE-RELATED"/>
    <property type="match status" value="1"/>
</dbReference>
<keyword evidence="3" id="KW-1185">Reference proteome</keyword>
<dbReference type="AlphaFoldDB" id="A0A830BE22"/>